<dbReference type="CDD" id="cd02568">
    <property type="entry name" value="PseudoU_synth_PUS1_PUS2"/>
    <property type="match status" value="1"/>
</dbReference>
<sequence>MSTTTLSLGVPLLTLLTKTHSLSRTSWFRHCTCSSTHPPPHPNPNHSWQPVRKKKVVMRLGYVGTNYRGLQMQHDQHSLSTVEKELETAIFKAGGIRDSNFGDLQKIGWARSSRTDKGVHSLATMISFKMEIPENSWSEDPNGIALADCINSYLPCDIKVFSVLPSQRSFDPRRECILRKYSYLLPAEVIGIPGHSSNDEIDYHISEFNDILNAFEGGHPFHNYTARSKYRKQSPHRQSLSKRSVSAYESDCEDDDGEENFKIDESFTENIMCQSQKSSETCDSGEPVVRISNKSAKGLPGQDSGSVVRAKWLYEPDEADRLNASHFRKVFRCSCGKLERSLGYNYVELSIQGESFMLHQIRKMIGTAVAVKRKLLPKDILMLSLSKFSRIILPIALSEVLILRANNFSIRTRPGNLTRPEMLTIVESDEINKSVDQFYTSVMLPQVSNFLDPSRSPWQEWIEKLDAHTTIPNDQLDEVRKAWKLWKENLESTTSAHPS</sequence>
<dbReference type="InterPro" id="IPR001406">
    <property type="entry name" value="PsdUridine_synth_TruA"/>
</dbReference>
<keyword evidence="8" id="KW-0732">Signal</keyword>
<dbReference type="InterPro" id="IPR020094">
    <property type="entry name" value="TruA/RsuA/RluB/E/F_N"/>
</dbReference>
<organism evidence="10 11">
    <name type="scientific">Crotalaria pallida</name>
    <name type="common">Smooth rattlebox</name>
    <name type="synonym">Crotalaria striata</name>
    <dbReference type="NCBI Taxonomy" id="3830"/>
    <lineage>
        <taxon>Eukaryota</taxon>
        <taxon>Viridiplantae</taxon>
        <taxon>Streptophyta</taxon>
        <taxon>Embryophyta</taxon>
        <taxon>Tracheophyta</taxon>
        <taxon>Spermatophyta</taxon>
        <taxon>Magnoliopsida</taxon>
        <taxon>eudicotyledons</taxon>
        <taxon>Gunneridae</taxon>
        <taxon>Pentapetalae</taxon>
        <taxon>rosids</taxon>
        <taxon>fabids</taxon>
        <taxon>Fabales</taxon>
        <taxon>Fabaceae</taxon>
        <taxon>Papilionoideae</taxon>
        <taxon>50 kb inversion clade</taxon>
        <taxon>genistoids sensu lato</taxon>
        <taxon>core genistoids</taxon>
        <taxon>Crotalarieae</taxon>
        <taxon>Crotalaria</taxon>
    </lineage>
</organism>
<dbReference type="Proteomes" id="UP001372338">
    <property type="component" value="Unassembled WGS sequence"/>
</dbReference>
<dbReference type="GO" id="GO:0005634">
    <property type="term" value="C:nucleus"/>
    <property type="evidence" value="ECO:0007669"/>
    <property type="project" value="TreeGrafter"/>
</dbReference>
<evidence type="ECO:0000256" key="5">
    <source>
        <dbReference type="PIRSR" id="PIRSR641708-1"/>
    </source>
</evidence>
<evidence type="ECO:0000256" key="7">
    <source>
        <dbReference type="SAM" id="MobiDB-lite"/>
    </source>
</evidence>
<dbReference type="GO" id="GO:0009982">
    <property type="term" value="F:pseudouridine synthase activity"/>
    <property type="evidence" value="ECO:0007669"/>
    <property type="project" value="InterPro"/>
</dbReference>
<evidence type="ECO:0000259" key="9">
    <source>
        <dbReference type="Pfam" id="PF01416"/>
    </source>
</evidence>
<dbReference type="GO" id="GO:0031119">
    <property type="term" value="P:tRNA pseudouridine synthesis"/>
    <property type="evidence" value="ECO:0007669"/>
    <property type="project" value="InterPro"/>
</dbReference>
<feature type="domain" description="Pseudouridine synthase I TruA alpha/beta" evidence="9">
    <location>
        <begin position="322"/>
        <end position="382"/>
    </location>
</feature>
<dbReference type="PANTHER" id="PTHR11142">
    <property type="entry name" value="PSEUDOURIDYLATE SYNTHASE"/>
    <property type="match status" value="1"/>
</dbReference>
<feature type="chain" id="PRO_5042905832" description="Pseudouridine synthase I TruA alpha/beta domain-containing protein" evidence="8">
    <location>
        <begin position="22"/>
        <end position="499"/>
    </location>
</feature>
<evidence type="ECO:0000256" key="8">
    <source>
        <dbReference type="SAM" id="SignalP"/>
    </source>
</evidence>
<evidence type="ECO:0000256" key="3">
    <source>
        <dbReference type="ARBA" id="ARBA00023235"/>
    </source>
</evidence>
<feature type="binding site" evidence="6">
    <location>
        <position position="181"/>
    </location>
    <ligand>
        <name>substrate</name>
    </ligand>
</feature>
<dbReference type="FunFam" id="3.30.70.580:FF:000002">
    <property type="entry name" value="tRNA pseudouridine synthase"/>
    <property type="match status" value="1"/>
</dbReference>
<dbReference type="FunFam" id="3.30.70.660:FF:000011">
    <property type="entry name" value="tRNA pseudouridine synthase"/>
    <property type="match status" value="1"/>
</dbReference>
<dbReference type="GO" id="GO:0003723">
    <property type="term" value="F:RNA binding"/>
    <property type="evidence" value="ECO:0007669"/>
    <property type="project" value="InterPro"/>
</dbReference>
<dbReference type="SUPFAM" id="SSF55120">
    <property type="entry name" value="Pseudouridine synthase"/>
    <property type="match status" value="2"/>
</dbReference>
<comment type="similarity">
    <text evidence="1">Belongs to the tRNA pseudouridine synthase TruA family.</text>
</comment>
<dbReference type="EMBL" id="JAYWIO010000003">
    <property type="protein sequence ID" value="KAK7276096.1"/>
    <property type="molecule type" value="Genomic_DNA"/>
</dbReference>
<dbReference type="InterPro" id="IPR020097">
    <property type="entry name" value="PsdUridine_synth_TruA_a/b_dom"/>
</dbReference>
<dbReference type="Gene3D" id="3.30.70.660">
    <property type="entry name" value="Pseudouridine synthase I, catalytic domain, C-terminal subdomain"/>
    <property type="match status" value="2"/>
</dbReference>
<comment type="catalytic activity">
    <reaction evidence="4">
        <text>a uridine in tRNA = a pseudouridine in tRNA</text>
        <dbReference type="Rhea" id="RHEA:54572"/>
        <dbReference type="Rhea" id="RHEA-COMP:13339"/>
        <dbReference type="Rhea" id="RHEA-COMP:13934"/>
        <dbReference type="ChEBI" id="CHEBI:65314"/>
        <dbReference type="ChEBI" id="CHEBI:65315"/>
    </reaction>
</comment>
<dbReference type="InterPro" id="IPR020095">
    <property type="entry name" value="PsdUridine_synth_TruA_C"/>
</dbReference>
<evidence type="ECO:0000256" key="1">
    <source>
        <dbReference type="ARBA" id="ARBA00009375"/>
    </source>
</evidence>
<evidence type="ECO:0000256" key="2">
    <source>
        <dbReference type="ARBA" id="ARBA00022694"/>
    </source>
</evidence>
<dbReference type="Pfam" id="PF01416">
    <property type="entry name" value="PseudoU_synth_1"/>
    <property type="match status" value="1"/>
</dbReference>
<keyword evidence="2" id="KW-0819">tRNA processing</keyword>
<dbReference type="PANTHER" id="PTHR11142:SF9">
    <property type="entry name" value="TRNA PSEUDOURIDINE SYNTHASE-RELATED"/>
    <property type="match status" value="1"/>
</dbReference>
<evidence type="ECO:0000313" key="10">
    <source>
        <dbReference type="EMBL" id="KAK7276096.1"/>
    </source>
</evidence>
<evidence type="ECO:0000256" key="6">
    <source>
        <dbReference type="PIRSR" id="PIRSR641708-2"/>
    </source>
</evidence>
<keyword evidence="11" id="KW-1185">Reference proteome</keyword>
<comment type="caution">
    <text evidence="10">The sequence shown here is derived from an EMBL/GenBank/DDBJ whole genome shotgun (WGS) entry which is preliminary data.</text>
</comment>
<keyword evidence="3" id="KW-0413">Isomerase</keyword>
<dbReference type="InterPro" id="IPR020103">
    <property type="entry name" value="PsdUridine_synth_cat_dom_sf"/>
</dbReference>
<evidence type="ECO:0000256" key="4">
    <source>
        <dbReference type="ARBA" id="ARBA00036943"/>
    </source>
</evidence>
<dbReference type="InterPro" id="IPR041708">
    <property type="entry name" value="PUS1/PUS2-like"/>
</dbReference>
<dbReference type="GO" id="GO:1990481">
    <property type="term" value="P:mRNA pseudouridine synthesis"/>
    <property type="evidence" value="ECO:0007669"/>
    <property type="project" value="TreeGrafter"/>
</dbReference>
<proteinExistence type="inferred from homology"/>
<name>A0AAN9FIW4_CROPI</name>
<accession>A0AAN9FIW4</accession>
<feature type="region of interest" description="Disordered" evidence="7">
    <location>
        <begin position="228"/>
        <end position="256"/>
    </location>
</feature>
<gene>
    <name evidence="10" type="ORF">RIF29_17229</name>
</gene>
<protein>
    <recommendedName>
        <fullName evidence="9">Pseudouridine synthase I TruA alpha/beta domain-containing protein</fullName>
    </recommendedName>
</protein>
<feature type="signal peptide" evidence="8">
    <location>
        <begin position="1"/>
        <end position="21"/>
    </location>
</feature>
<evidence type="ECO:0000313" key="11">
    <source>
        <dbReference type="Proteomes" id="UP001372338"/>
    </source>
</evidence>
<reference evidence="10 11" key="1">
    <citation type="submission" date="2024-01" db="EMBL/GenBank/DDBJ databases">
        <title>The genomes of 5 underutilized Papilionoideae crops provide insights into root nodulation and disease resistanc.</title>
        <authorList>
            <person name="Yuan L."/>
        </authorList>
    </citation>
    <scope>NUCLEOTIDE SEQUENCE [LARGE SCALE GENOMIC DNA]</scope>
    <source>
        <strain evidence="10">ZHUSHIDOU_FW_LH</strain>
        <tissue evidence="10">Leaf</tissue>
    </source>
</reference>
<feature type="active site" description="Nucleophile" evidence="5">
    <location>
        <position position="116"/>
    </location>
</feature>
<dbReference type="AlphaFoldDB" id="A0AAN9FIW4"/>
<dbReference type="Gene3D" id="3.30.70.580">
    <property type="entry name" value="Pseudouridine synthase I, catalytic domain, N-terminal subdomain"/>
    <property type="match status" value="1"/>
</dbReference>